<gene>
    <name evidence="4" type="ORF">NBRC116591_03740</name>
</gene>
<dbReference type="Gene3D" id="2.60.120.1370">
    <property type="match status" value="1"/>
</dbReference>
<dbReference type="Proteomes" id="UP001465153">
    <property type="component" value="Unassembled WGS sequence"/>
</dbReference>
<evidence type="ECO:0000256" key="1">
    <source>
        <dbReference type="SAM" id="SignalP"/>
    </source>
</evidence>
<dbReference type="InterPro" id="IPR031979">
    <property type="entry name" value="DUF4785_N"/>
</dbReference>
<sequence length="416" mass="44959">MIKLSQKNLLGLTLAIGLATSHGFAHAEKMTLLTPSSNDMTSQALTTLDGIALPAINKSKERVTFSQVLSADATINTAVNQRFVKESRNFQMEISGAQLNAGVNIPVASESAVIRVIPMKNSPQIDSKQLKINANGRWMNHDEAFATAVNENQLRAAGLESPKNTIAVKMKATPSDAGMMMKSEQGLQSGDRFNVIVFEPNSNEVLKTRLNKSRVVQGETIRVRTRLTKGSKKMAMNNVSAYVMAPNSNVKIPVELKTRNNVAIAKIDTSKMVASAPGLWEVYISAEAEKGQAKTLRSAKVGFAVAPMTARLSGDVDVDLASADNMAFSFDVENIMAGRYEVSAVIYGTNANGDMVPGIMSSTAKWLDANGTITLDVSKADLKQAGLSEPLEVRHLKLKDQTRLSELWSQDSALKM</sequence>
<feature type="domain" description="DUF4785" evidence="3">
    <location>
        <begin position="309"/>
        <end position="415"/>
    </location>
</feature>
<organism evidence="4 5">
    <name type="scientific">Sessilibacter corallicola</name>
    <dbReference type="NCBI Taxonomy" id="2904075"/>
    <lineage>
        <taxon>Bacteria</taxon>
        <taxon>Pseudomonadati</taxon>
        <taxon>Pseudomonadota</taxon>
        <taxon>Gammaproteobacteria</taxon>
        <taxon>Cellvibrionales</taxon>
        <taxon>Cellvibrionaceae</taxon>
        <taxon>Sessilibacter</taxon>
    </lineage>
</organism>
<evidence type="ECO:0000259" key="2">
    <source>
        <dbReference type="Pfam" id="PF16024"/>
    </source>
</evidence>
<dbReference type="RefSeq" id="WP_353301466.1">
    <property type="nucleotide sequence ID" value="NZ_BAABWN010000001.1"/>
</dbReference>
<keyword evidence="5" id="KW-1185">Reference proteome</keyword>
<accession>A0ABQ0A4I9</accession>
<proteinExistence type="predicted"/>
<feature type="signal peptide" evidence="1">
    <location>
        <begin position="1"/>
        <end position="27"/>
    </location>
</feature>
<dbReference type="EMBL" id="BAABWN010000001">
    <property type="protein sequence ID" value="GAA6166564.1"/>
    <property type="molecule type" value="Genomic_DNA"/>
</dbReference>
<dbReference type="InterPro" id="IPR048295">
    <property type="entry name" value="DUF4785_C"/>
</dbReference>
<feature type="domain" description="DUF4785" evidence="2">
    <location>
        <begin position="57"/>
        <end position="199"/>
    </location>
</feature>
<evidence type="ECO:0000313" key="5">
    <source>
        <dbReference type="Proteomes" id="UP001465153"/>
    </source>
</evidence>
<comment type="caution">
    <text evidence="4">The sequence shown here is derived from an EMBL/GenBank/DDBJ whole genome shotgun (WGS) entry which is preliminary data.</text>
</comment>
<protein>
    <submittedName>
        <fullName evidence="4">DUF4785 family protein</fullName>
    </submittedName>
</protein>
<evidence type="ECO:0000259" key="3">
    <source>
        <dbReference type="Pfam" id="PF20943"/>
    </source>
</evidence>
<reference evidence="4 5" key="1">
    <citation type="submission" date="2024-04" db="EMBL/GenBank/DDBJ databases">
        <title>Draft genome sequence of Sessilibacter corallicola NBRC 116591.</title>
        <authorList>
            <person name="Miyakawa T."/>
            <person name="Kusuya Y."/>
            <person name="Miura T."/>
        </authorList>
    </citation>
    <scope>NUCLEOTIDE SEQUENCE [LARGE SCALE GENOMIC DNA]</scope>
    <source>
        <strain evidence="4 5">KU-00831-HH</strain>
    </source>
</reference>
<dbReference type="Pfam" id="PF16024">
    <property type="entry name" value="DUF4785_1st"/>
    <property type="match status" value="1"/>
</dbReference>
<feature type="chain" id="PRO_5046535544" evidence="1">
    <location>
        <begin position="28"/>
        <end position="416"/>
    </location>
</feature>
<evidence type="ECO:0000313" key="4">
    <source>
        <dbReference type="EMBL" id="GAA6166564.1"/>
    </source>
</evidence>
<dbReference type="Pfam" id="PF20943">
    <property type="entry name" value="DUF4785_3rd"/>
    <property type="match status" value="1"/>
</dbReference>
<name>A0ABQ0A4I9_9GAMM</name>
<dbReference type="Gene3D" id="2.60.40.3870">
    <property type="entry name" value="Uncharacterised protein PF16024, DUF4785"/>
    <property type="match status" value="1"/>
</dbReference>
<keyword evidence="1" id="KW-0732">Signal</keyword>